<dbReference type="EMBL" id="OU896709">
    <property type="protein sequence ID" value="CAH1159785.1"/>
    <property type="molecule type" value="Genomic_DNA"/>
</dbReference>
<evidence type="ECO:0000256" key="3">
    <source>
        <dbReference type="PIRSR" id="PIRSR000915-3"/>
    </source>
</evidence>
<evidence type="ECO:0008006" key="6">
    <source>
        <dbReference type="Google" id="ProtNLM"/>
    </source>
</evidence>
<feature type="binding site" evidence="3">
    <location>
        <position position="247"/>
    </location>
    <ligand>
        <name>Mg(2+)</name>
        <dbReference type="ChEBI" id="CHEBI:18420"/>
    </ligand>
</feature>
<dbReference type="NCBIfam" id="TIGR01460">
    <property type="entry name" value="HAD-SF-IIA"/>
    <property type="match status" value="1"/>
</dbReference>
<proteinExistence type="predicted"/>
<dbReference type="InterPro" id="IPR006357">
    <property type="entry name" value="HAD-SF_hydro_IIA"/>
</dbReference>
<evidence type="ECO:0000313" key="5">
    <source>
        <dbReference type="Proteomes" id="UP001153737"/>
    </source>
</evidence>
<evidence type="ECO:0000313" key="4">
    <source>
        <dbReference type="EMBL" id="CAH1159785.1"/>
    </source>
</evidence>
<feature type="binding site" evidence="3">
    <location>
        <position position="30"/>
    </location>
    <ligand>
        <name>Mg(2+)</name>
        <dbReference type="ChEBI" id="CHEBI:18420"/>
    </ligand>
</feature>
<dbReference type="InterPro" id="IPR023214">
    <property type="entry name" value="HAD_sf"/>
</dbReference>
<feature type="binding site" evidence="3">
    <location>
        <position position="28"/>
    </location>
    <ligand>
        <name>Mg(2+)</name>
        <dbReference type="ChEBI" id="CHEBI:18420"/>
    </ligand>
</feature>
<keyword evidence="3" id="KW-0460">Magnesium</keyword>
<accession>A0A9P0DKG7</accession>
<dbReference type="PANTHER" id="PTHR19288:SF4">
    <property type="entry name" value="RE04130P-RELATED"/>
    <property type="match status" value="1"/>
</dbReference>
<dbReference type="GO" id="GO:0046872">
    <property type="term" value="F:metal ion binding"/>
    <property type="evidence" value="ECO:0007669"/>
    <property type="project" value="UniProtKB-KW"/>
</dbReference>
<feature type="active site" description="Nucleophile" evidence="1">
    <location>
        <position position="28"/>
    </location>
</feature>
<keyword evidence="5" id="KW-1185">Reference proteome</keyword>
<dbReference type="PIRSF" id="PIRSF000915">
    <property type="entry name" value="PGP-type_phosphatase"/>
    <property type="match status" value="1"/>
</dbReference>
<dbReference type="AlphaFoldDB" id="A0A9P0DKG7"/>
<organism evidence="4 5">
    <name type="scientific">Phaedon cochleariae</name>
    <name type="common">Mustard beetle</name>
    <dbReference type="NCBI Taxonomy" id="80249"/>
    <lineage>
        <taxon>Eukaryota</taxon>
        <taxon>Metazoa</taxon>
        <taxon>Ecdysozoa</taxon>
        <taxon>Arthropoda</taxon>
        <taxon>Hexapoda</taxon>
        <taxon>Insecta</taxon>
        <taxon>Pterygota</taxon>
        <taxon>Neoptera</taxon>
        <taxon>Endopterygota</taxon>
        <taxon>Coleoptera</taxon>
        <taxon>Polyphaga</taxon>
        <taxon>Cucujiformia</taxon>
        <taxon>Chrysomeloidea</taxon>
        <taxon>Chrysomelidae</taxon>
        <taxon>Chrysomelinae</taxon>
        <taxon>Chrysomelini</taxon>
        <taxon>Phaedon</taxon>
    </lineage>
</organism>
<dbReference type="OrthoDB" id="413953at2759"/>
<evidence type="ECO:0000256" key="2">
    <source>
        <dbReference type="PIRSR" id="PIRSR000915-2"/>
    </source>
</evidence>
<dbReference type="Pfam" id="PF13242">
    <property type="entry name" value="Hydrolase_like"/>
    <property type="match status" value="1"/>
</dbReference>
<keyword evidence="3" id="KW-0479">Metal-binding</keyword>
<feature type="active site" description="Proton donor" evidence="1">
    <location>
        <position position="30"/>
    </location>
</feature>
<dbReference type="GO" id="GO:0016791">
    <property type="term" value="F:phosphatase activity"/>
    <property type="evidence" value="ECO:0007669"/>
    <property type="project" value="TreeGrafter"/>
</dbReference>
<dbReference type="Proteomes" id="UP001153737">
    <property type="component" value="Chromosome 3"/>
</dbReference>
<reference evidence="4" key="1">
    <citation type="submission" date="2022-01" db="EMBL/GenBank/DDBJ databases">
        <authorList>
            <person name="King R."/>
        </authorList>
    </citation>
    <scope>NUCLEOTIDE SEQUENCE</scope>
</reference>
<dbReference type="SUPFAM" id="SSF56784">
    <property type="entry name" value="HAD-like"/>
    <property type="match status" value="1"/>
</dbReference>
<protein>
    <recommendedName>
        <fullName evidence="6">4-nitrophenylphosphatase</fullName>
    </recommendedName>
</protein>
<sequence length="329" mass="37050">MKLLKNLAKTSPEEQARFFSSFDHLLTDMDGVIWLAYRPLPGAVEFINGLKKRGKTIRYVTNNSLASVETIWNILKKKGFDAEIDDLATPIISGIAYLRRMSIDKAIFAIGSQEMKEELRKAGLKVYPDPPQQIDESLPSLLQLLQDDENVGAVFFNFDPNLTFIKMQMMLTFLKRDDCHYIVGPGDKHIPVGPLGPIAGNYHHNKCIEEISGRTATLIAKPSQFYADFINKKFGIADPTRVLFVGDSIAEDMNIATMAGFQKLLVLTGAASIQDVQNWKYPEEHKPEYFVESLDVLNNIFKSLDRLGLNIPDGFLLRTKVPHSIEIMN</sequence>
<dbReference type="InterPro" id="IPR036412">
    <property type="entry name" value="HAD-like_sf"/>
</dbReference>
<dbReference type="PANTHER" id="PTHR19288">
    <property type="entry name" value="4-NITROPHENYLPHOSPHATASE-RELATED"/>
    <property type="match status" value="1"/>
</dbReference>
<dbReference type="GO" id="GO:0005737">
    <property type="term" value="C:cytoplasm"/>
    <property type="evidence" value="ECO:0007669"/>
    <property type="project" value="TreeGrafter"/>
</dbReference>
<dbReference type="Gene3D" id="3.40.50.1000">
    <property type="entry name" value="HAD superfamily/HAD-like"/>
    <property type="match status" value="2"/>
</dbReference>
<name>A0A9P0DKG7_PHACE</name>
<gene>
    <name evidence="4" type="ORF">PHAECO_LOCUS7259</name>
</gene>
<reference evidence="4" key="2">
    <citation type="submission" date="2022-10" db="EMBL/GenBank/DDBJ databases">
        <authorList>
            <consortium name="ENA_rothamsted_submissions"/>
            <consortium name="culmorum"/>
            <person name="King R."/>
        </authorList>
    </citation>
    <scope>NUCLEOTIDE SEQUENCE</scope>
</reference>
<feature type="binding site" evidence="2">
    <location>
        <position position="221"/>
    </location>
    <ligand>
        <name>substrate</name>
    </ligand>
</feature>
<dbReference type="Pfam" id="PF13344">
    <property type="entry name" value="Hydrolase_6"/>
    <property type="match status" value="1"/>
</dbReference>
<comment type="cofactor">
    <cofactor evidence="3">
        <name>Mg(2+)</name>
        <dbReference type="ChEBI" id="CHEBI:18420"/>
    </cofactor>
    <text evidence="3">Divalent metal ions. Mg(2+) is the most effective.</text>
</comment>
<evidence type="ECO:0000256" key="1">
    <source>
        <dbReference type="PIRSR" id="PIRSR000915-1"/>
    </source>
</evidence>